<feature type="domain" description="Sulfotransferase" evidence="1">
    <location>
        <begin position="131"/>
        <end position="348"/>
    </location>
</feature>
<sequence>MSAGSDATRGVEVLQVGREPVDHVVAGKRDQADLVTTGTADELVRETAEDVRKPYSRRRTTGLASNAFDRRGSAAMSQEDATGEILRAQLGKVYNDNERKLDSRAVPINTLGGAGKTIVANALHALGLNYVDAFTEALQDDGAVLPLAKHTDYRQRLNSYLEQNSAGVSRVDLDSICFFKTYSTLAELAELPVFGIWILVRDPRDLLYSDYRYVKDVWHEEVASAHSFADWLRIPHLGGLCPIDLWTYHFEGWPEIGGSVARCVVTRFEDLKSDPVGTMSRALSTFEIPVEGSAVRQAMDLSSFEAMRAHEDQVLARQGRSGEPGRMVRRGKVGEWKTWMTPELHAVFAEPSLWDAAEPYGYFLNED</sequence>
<evidence type="ECO:0000313" key="3">
    <source>
        <dbReference type="Proteomes" id="UP000319769"/>
    </source>
</evidence>
<dbReference type="RefSeq" id="WP_144749564.1">
    <property type="nucleotide sequence ID" value="NZ_VMNW02000014.1"/>
</dbReference>
<reference evidence="2" key="1">
    <citation type="submission" date="2019-09" db="EMBL/GenBank/DDBJ databases">
        <authorList>
            <person name="Teo W.F.A."/>
            <person name="Duangmal K."/>
        </authorList>
    </citation>
    <scope>NUCLEOTIDE SEQUENCE [LARGE SCALE GENOMIC DNA]</scope>
    <source>
        <strain evidence="2">K81G1</strain>
    </source>
</reference>
<evidence type="ECO:0000259" key="1">
    <source>
        <dbReference type="Pfam" id="PF00685"/>
    </source>
</evidence>
<dbReference type="AlphaFoldDB" id="A0A5N0V6J0"/>
<protein>
    <submittedName>
        <fullName evidence="2">Sulfotransferase domain-containing protein</fullName>
    </submittedName>
</protein>
<comment type="caution">
    <text evidence="2">The sequence shown here is derived from an EMBL/GenBank/DDBJ whole genome shotgun (WGS) entry which is preliminary data.</text>
</comment>
<evidence type="ECO:0000313" key="2">
    <source>
        <dbReference type="EMBL" id="KAA9162036.1"/>
    </source>
</evidence>
<dbReference type="GO" id="GO:0008146">
    <property type="term" value="F:sulfotransferase activity"/>
    <property type="evidence" value="ECO:0007669"/>
    <property type="project" value="InterPro"/>
</dbReference>
<dbReference type="Proteomes" id="UP000319769">
    <property type="component" value="Unassembled WGS sequence"/>
</dbReference>
<keyword evidence="3" id="KW-1185">Reference proteome</keyword>
<dbReference type="InterPro" id="IPR000863">
    <property type="entry name" value="Sulfotransferase_dom"/>
</dbReference>
<organism evidence="2 3">
    <name type="scientific">Amycolatopsis acidicola</name>
    <dbReference type="NCBI Taxonomy" id="2596893"/>
    <lineage>
        <taxon>Bacteria</taxon>
        <taxon>Bacillati</taxon>
        <taxon>Actinomycetota</taxon>
        <taxon>Actinomycetes</taxon>
        <taxon>Pseudonocardiales</taxon>
        <taxon>Pseudonocardiaceae</taxon>
        <taxon>Amycolatopsis</taxon>
    </lineage>
</organism>
<dbReference type="SUPFAM" id="SSF52540">
    <property type="entry name" value="P-loop containing nucleoside triphosphate hydrolases"/>
    <property type="match status" value="1"/>
</dbReference>
<dbReference type="EMBL" id="VMNW02000014">
    <property type="protein sequence ID" value="KAA9162036.1"/>
    <property type="molecule type" value="Genomic_DNA"/>
</dbReference>
<proteinExistence type="predicted"/>
<gene>
    <name evidence="2" type="ORF">FPZ12_012400</name>
</gene>
<dbReference type="InterPro" id="IPR027417">
    <property type="entry name" value="P-loop_NTPase"/>
</dbReference>
<dbReference type="Gene3D" id="3.40.50.300">
    <property type="entry name" value="P-loop containing nucleotide triphosphate hydrolases"/>
    <property type="match status" value="1"/>
</dbReference>
<accession>A0A5N0V6J0</accession>
<name>A0A5N0V6J0_9PSEU</name>
<dbReference type="OrthoDB" id="4127714at2"/>
<dbReference type="Pfam" id="PF00685">
    <property type="entry name" value="Sulfotransfer_1"/>
    <property type="match status" value="1"/>
</dbReference>